<dbReference type="InterPro" id="IPR029063">
    <property type="entry name" value="SAM-dependent_MTases_sf"/>
</dbReference>
<dbReference type="PANTHER" id="PTHR42912:SF80">
    <property type="entry name" value="METHYLTRANSFERASE DOMAIN-CONTAINING PROTEIN"/>
    <property type="match status" value="1"/>
</dbReference>
<sequence length="231" mass="24351">MPQRSWASGTGPGPIAPDGSAVELYAALGPGPDADIVDAAVPAGAAILELGAGAGRTAHELHARGHHVVAVDESPEMLARVRDVVTVCETIEDLSLGRAFDAVLMASHLVNVPDDGLCDRMLRTCRRHVRPGGTVILQRHAPGWFDDPPRSLEGGGPADAATALREVTRPGPGLLSATAEYRLDGRVWTHSFTVRRLDDARLDRVLADAGLALDAYLTADRTWVRAVPAAA</sequence>
<proteinExistence type="predicted"/>
<dbReference type="GO" id="GO:0032259">
    <property type="term" value="P:methylation"/>
    <property type="evidence" value="ECO:0007669"/>
    <property type="project" value="UniProtKB-KW"/>
</dbReference>
<dbReference type="Pfam" id="PF13649">
    <property type="entry name" value="Methyltransf_25"/>
    <property type="match status" value="1"/>
</dbReference>
<dbReference type="InterPro" id="IPR041698">
    <property type="entry name" value="Methyltransf_25"/>
</dbReference>
<keyword evidence="3" id="KW-1185">Reference proteome</keyword>
<reference evidence="2" key="1">
    <citation type="submission" date="2020-11" db="EMBL/GenBank/DDBJ databases">
        <title>Sequencing the genomes of 1000 actinobacteria strains.</title>
        <authorList>
            <person name="Klenk H.-P."/>
        </authorList>
    </citation>
    <scope>NUCLEOTIDE SEQUENCE</scope>
    <source>
        <strain evidence="2">DSM 43175</strain>
    </source>
</reference>
<dbReference type="CDD" id="cd02440">
    <property type="entry name" value="AdoMet_MTases"/>
    <property type="match status" value="1"/>
</dbReference>
<feature type="domain" description="Methyltransferase" evidence="1">
    <location>
        <begin position="47"/>
        <end position="133"/>
    </location>
</feature>
<evidence type="ECO:0000259" key="1">
    <source>
        <dbReference type="Pfam" id="PF13649"/>
    </source>
</evidence>
<dbReference type="EMBL" id="JADOUA010000001">
    <property type="protein sequence ID" value="MBG6088576.1"/>
    <property type="molecule type" value="Genomic_DNA"/>
</dbReference>
<dbReference type="PANTHER" id="PTHR42912">
    <property type="entry name" value="METHYLTRANSFERASE"/>
    <property type="match status" value="1"/>
</dbReference>
<name>A0A931DJ86_9ACTN</name>
<dbReference type="InterPro" id="IPR050508">
    <property type="entry name" value="Methyltransf_Superfamily"/>
</dbReference>
<gene>
    <name evidence="2" type="ORF">IW256_002689</name>
</gene>
<evidence type="ECO:0000313" key="3">
    <source>
        <dbReference type="Proteomes" id="UP000614047"/>
    </source>
</evidence>
<protein>
    <submittedName>
        <fullName evidence="2">SAM-dependent methyltransferase</fullName>
    </submittedName>
</protein>
<dbReference type="RefSeq" id="WP_197011278.1">
    <property type="nucleotide sequence ID" value="NZ_BAABES010000005.1"/>
</dbReference>
<dbReference type="SUPFAM" id="SSF53335">
    <property type="entry name" value="S-adenosyl-L-methionine-dependent methyltransferases"/>
    <property type="match status" value="1"/>
</dbReference>
<keyword evidence="2" id="KW-0489">Methyltransferase</keyword>
<dbReference type="AlphaFoldDB" id="A0A931DJ86"/>
<organism evidence="2 3">
    <name type="scientific">Actinomadura viridis</name>
    <dbReference type="NCBI Taxonomy" id="58110"/>
    <lineage>
        <taxon>Bacteria</taxon>
        <taxon>Bacillati</taxon>
        <taxon>Actinomycetota</taxon>
        <taxon>Actinomycetes</taxon>
        <taxon>Streptosporangiales</taxon>
        <taxon>Thermomonosporaceae</taxon>
        <taxon>Actinomadura</taxon>
    </lineage>
</organism>
<accession>A0A931DJ86</accession>
<comment type="caution">
    <text evidence="2">The sequence shown here is derived from an EMBL/GenBank/DDBJ whole genome shotgun (WGS) entry which is preliminary data.</text>
</comment>
<evidence type="ECO:0000313" key="2">
    <source>
        <dbReference type="EMBL" id="MBG6088576.1"/>
    </source>
</evidence>
<dbReference type="Gene3D" id="3.40.50.150">
    <property type="entry name" value="Vaccinia Virus protein VP39"/>
    <property type="match status" value="1"/>
</dbReference>
<dbReference type="Proteomes" id="UP000614047">
    <property type="component" value="Unassembled WGS sequence"/>
</dbReference>
<keyword evidence="2" id="KW-0808">Transferase</keyword>
<dbReference type="GO" id="GO:0008168">
    <property type="term" value="F:methyltransferase activity"/>
    <property type="evidence" value="ECO:0007669"/>
    <property type="project" value="UniProtKB-KW"/>
</dbReference>